<dbReference type="GO" id="GO:0005634">
    <property type="term" value="C:nucleus"/>
    <property type="evidence" value="ECO:0007669"/>
    <property type="project" value="TreeGrafter"/>
</dbReference>
<evidence type="ECO:0000256" key="3">
    <source>
        <dbReference type="ARBA" id="ARBA00022771"/>
    </source>
</evidence>
<feature type="domain" description="C2H2-type" evidence="7">
    <location>
        <begin position="570"/>
        <end position="597"/>
    </location>
</feature>
<evidence type="ECO:0000256" key="4">
    <source>
        <dbReference type="ARBA" id="ARBA00022833"/>
    </source>
</evidence>
<feature type="region of interest" description="Disordered" evidence="6">
    <location>
        <begin position="355"/>
        <end position="390"/>
    </location>
</feature>
<dbReference type="PANTHER" id="PTHR24409:SF424">
    <property type="entry name" value="ZINC FINGER PROTEIN INDRA"/>
    <property type="match status" value="1"/>
</dbReference>
<dbReference type="GO" id="GO:0000981">
    <property type="term" value="F:DNA-binding transcription factor activity, RNA polymerase II-specific"/>
    <property type="evidence" value="ECO:0007669"/>
    <property type="project" value="TreeGrafter"/>
</dbReference>
<dbReference type="SMART" id="SM00355">
    <property type="entry name" value="ZnF_C2H2"/>
    <property type="match status" value="4"/>
</dbReference>
<keyword evidence="4" id="KW-0862">Zinc</keyword>
<dbReference type="PROSITE" id="PS50157">
    <property type="entry name" value="ZINC_FINGER_C2H2_2"/>
    <property type="match status" value="3"/>
</dbReference>
<evidence type="ECO:0000256" key="2">
    <source>
        <dbReference type="ARBA" id="ARBA00022737"/>
    </source>
</evidence>
<dbReference type="AlphaFoldDB" id="A0AAW0U4M4"/>
<feature type="region of interest" description="Disordered" evidence="6">
    <location>
        <begin position="57"/>
        <end position="81"/>
    </location>
</feature>
<feature type="compositionally biased region" description="Acidic residues" evidence="6">
    <location>
        <begin position="58"/>
        <end position="75"/>
    </location>
</feature>
<evidence type="ECO:0000256" key="1">
    <source>
        <dbReference type="ARBA" id="ARBA00022723"/>
    </source>
</evidence>
<keyword evidence="3 5" id="KW-0863">Zinc-finger</keyword>
<accession>A0AAW0U4M4</accession>
<dbReference type="GO" id="GO:0008270">
    <property type="term" value="F:zinc ion binding"/>
    <property type="evidence" value="ECO:0007669"/>
    <property type="project" value="UniProtKB-KW"/>
</dbReference>
<evidence type="ECO:0000256" key="6">
    <source>
        <dbReference type="SAM" id="MobiDB-lite"/>
    </source>
</evidence>
<organism evidence="8 9">
    <name type="scientific">Scylla paramamosain</name>
    <name type="common">Mud crab</name>
    <dbReference type="NCBI Taxonomy" id="85552"/>
    <lineage>
        <taxon>Eukaryota</taxon>
        <taxon>Metazoa</taxon>
        <taxon>Ecdysozoa</taxon>
        <taxon>Arthropoda</taxon>
        <taxon>Crustacea</taxon>
        <taxon>Multicrustacea</taxon>
        <taxon>Malacostraca</taxon>
        <taxon>Eumalacostraca</taxon>
        <taxon>Eucarida</taxon>
        <taxon>Decapoda</taxon>
        <taxon>Pleocyemata</taxon>
        <taxon>Brachyura</taxon>
        <taxon>Eubrachyura</taxon>
        <taxon>Portunoidea</taxon>
        <taxon>Portunidae</taxon>
        <taxon>Portuninae</taxon>
        <taxon>Scylla</taxon>
    </lineage>
</organism>
<dbReference type="GO" id="GO:0000977">
    <property type="term" value="F:RNA polymerase II transcription regulatory region sequence-specific DNA binding"/>
    <property type="evidence" value="ECO:0007669"/>
    <property type="project" value="TreeGrafter"/>
</dbReference>
<feature type="compositionally biased region" description="Basic and acidic residues" evidence="6">
    <location>
        <begin position="242"/>
        <end position="265"/>
    </location>
</feature>
<evidence type="ECO:0000259" key="7">
    <source>
        <dbReference type="PROSITE" id="PS50157"/>
    </source>
</evidence>
<keyword evidence="2" id="KW-0677">Repeat</keyword>
<evidence type="ECO:0000313" key="9">
    <source>
        <dbReference type="Proteomes" id="UP001487740"/>
    </source>
</evidence>
<comment type="caution">
    <text evidence="8">The sequence shown here is derived from an EMBL/GenBank/DDBJ whole genome shotgun (WGS) entry which is preliminary data.</text>
</comment>
<feature type="region of interest" description="Disordered" evidence="6">
    <location>
        <begin position="232"/>
        <end position="291"/>
    </location>
</feature>
<dbReference type="PANTHER" id="PTHR24409">
    <property type="entry name" value="ZINC FINGER PROTEIN 142"/>
    <property type="match status" value="1"/>
</dbReference>
<sequence>MSTMKGVESKQLVECMICGVLVGSVFSYHKHNVRQHSLAQLSRAILKLRNLKLPLVDPGEENATDEGDDDEDEDVMSGGINDPMDVLKLPVKVEVMDEVIELGPTDNSDHLQVQSRLLNSSDEASQHSSHVIEVKENHPPPCLFNPVVEDPNAITVKFNKELVTARDNSSSSVLFPEARKKGKEGNTKVLRATFKSTIEIPNPNSFIMDYKKAMSHSSEKYVMQNIDRLAPVVKKKRGRPRKNPENSRSNDTRVPAKGEAIRNEANDEEDGAFVGDPPLFSDEEDEEDNSVAVPSITKTRSGRKVFSVKEDCEKHMCEHISRVTSVNSENTHDNEHQGNSDEEMTEIITLSSKDLEASELEESPDKTSVSSLTAGDSGIKNEESLNRKHGGSAVTCDHCNKVFKNIMCLREHMTKVRKKEDPSRNICKFCRELVPPELWKEHMAKHKMKCSECGASEFRNHDEFMAHLEACRRCSSCGAVDFATREEYLAHVEMCGSSIDIMTGTLDAASDQEVVTSIFAIVDDSTCCGTCGEDFEDQLSLANHITEVHPDALPIDHTLEEAGSGGDTLYACPHEACGIIFMSKELLSDHLSSDHHT</sequence>
<feature type="domain" description="C2H2-type" evidence="7">
    <location>
        <begin position="394"/>
        <end position="422"/>
    </location>
</feature>
<dbReference type="InterPro" id="IPR013087">
    <property type="entry name" value="Znf_C2H2_type"/>
</dbReference>
<dbReference type="PROSITE" id="PS00028">
    <property type="entry name" value="ZINC_FINGER_C2H2_1"/>
    <property type="match status" value="2"/>
</dbReference>
<feature type="domain" description="C2H2-type" evidence="7">
    <location>
        <begin position="526"/>
        <end position="554"/>
    </location>
</feature>
<keyword evidence="1" id="KW-0479">Metal-binding</keyword>
<name>A0AAW0U4M4_SCYPA</name>
<evidence type="ECO:0000313" key="8">
    <source>
        <dbReference type="EMBL" id="KAK8393876.1"/>
    </source>
</evidence>
<proteinExistence type="predicted"/>
<dbReference type="EMBL" id="JARAKH010000020">
    <property type="protein sequence ID" value="KAK8393876.1"/>
    <property type="molecule type" value="Genomic_DNA"/>
</dbReference>
<reference evidence="8 9" key="1">
    <citation type="submission" date="2023-03" db="EMBL/GenBank/DDBJ databases">
        <title>High-quality genome of Scylla paramamosain provides insights in environmental adaptation.</title>
        <authorList>
            <person name="Zhang L."/>
        </authorList>
    </citation>
    <scope>NUCLEOTIDE SEQUENCE [LARGE SCALE GENOMIC DNA]</scope>
    <source>
        <strain evidence="8">LZ_2023a</strain>
        <tissue evidence="8">Muscle</tissue>
    </source>
</reference>
<evidence type="ECO:0000256" key="5">
    <source>
        <dbReference type="PROSITE-ProRule" id="PRU00042"/>
    </source>
</evidence>
<keyword evidence="9" id="KW-1185">Reference proteome</keyword>
<protein>
    <recommendedName>
        <fullName evidence="7">C2H2-type domain-containing protein</fullName>
    </recommendedName>
</protein>
<dbReference type="Proteomes" id="UP001487740">
    <property type="component" value="Unassembled WGS sequence"/>
</dbReference>
<gene>
    <name evidence="8" type="ORF">O3P69_006897</name>
</gene>